<dbReference type="RefSeq" id="WP_057506172.1">
    <property type="nucleotide sequence ID" value="NZ_LLXS01000026.1"/>
</dbReference>
<feature type="domain" description="Histidine-specific methyltransferase SAM-dependent" evidence="3">
    <location>
        <begin position="22"/>
        <end position="322"/>
    </location>
</feature>
<dbReference type="GO" id="GO:0032259">
    <property type="term" value="P:methylation"/>
    <property type="evidence" value="ECO:0007669"/>
    <property type="project" value="UniProtKB-KW"/>
</dbReference>
<dbReference type="InterPro" id="IPR019257">
    <property type="entry name" value="MeTrfase_dom"/>
</dbReference>
<keyword evidence="1 4" id="KW-0489">Methyltransferase</keyword>
<proteinExistence type="predicted"/>
<sequence length="324" mass="35487">MSGAEAALAALTDLTPDRATITAQVLAGLAQRPRTLPSKYFYDARGSALFEQITRQPEYYLTRTELALLERELPAIAQQVGAQARVVEYGSGSGRKTRLLLRALPEVVAYTPIEISRAALVASIHALAGDFPALEMLPVCADFTDAVALPQPQQPARRTLLFFPGSTLGNFTDGEAVRLLRGMHRTMGATGLALVGIDLVKEPARIEAAYNDAAGITAAFTLNLLERLNREIGSDFALDRFRHRARYDPLHERIRTELVSEVAQRVQVAGQRFDFAAGEPIQVEYSHKYSDARFAALAAAAGLRVVAHWTAQPCSYGLRLLQWQ</sequence>
<evidence type="ECO:0000259" key="3">
    <source>
        <dbReference type="Pfam" id="PF10017"/>
    </source>
</evidence>
<dbReference type="Gene3D" id="3.40.50.150">
    <property type="entry name" value="Vaccinia Virus protein VP39"/>
    <property type="match status" value="1"/>
</dbReference>
<organism evidence="4 5">
    <name type="scientific">Stenotrophomonas pictorum JCM 9942</name>
    <dbReference type="NCBI Taxonomy" id="1236960"/>
    <lineage>
        <taxon>Bacteria</taxon>
        <taxon>Pseudomonadati</taxon>
        <taxon>Pseudomonadota</taxon>
        <taxon>Gammaproteobacteria</taxon>
        <taxon>Lysobacterales</taxon>
        <taxon>Lysobacteraceae</taxon>
        <taxon>Stenotrophomonas</taxon>
    </lineage>
</organism>
<dbReference type="Proteomes" id="UP000050836">
    <property type="component" value="Unassembled WGS sequence"/>
</dbReference>
<reference evidence="4 5" key="1">
    <citation type="submission" date="2015-10" db="EMBL/GenBank/DDBJ databases">
        <title>Genome sequencing and analysis of members of genus Stenotrophomonas.</title>
        <authorList>
            <person name="Patil P.P."/>
            <person name="Midha S."/>
            <person name="Patil P.B."/>
        </authorList>
    </citation>
    <scope>NUCLEOTIDE SEQUENCE [LARGE SCALE GENOMIC DNA]</scope>
    <source>
        <strain evidence="4 5">JCM 9942</strain>
    </source>
</reference>
<dbReference type="InterPro" id="IPR017804">
    <property type="entry name" value="MeTrfase_EgtD-like"/>
</dbReference>
<dbReference type="InterPro" id="IPR051128">
    <property type="entry name" value="EgtD_Methyltrsf_superfamily"/>
</dbReference>
<dbReference type="GO" id="GO:0008168">
    <property type="term" value="F:methyltransferase activity"/>
    <property type="evidence" value="ECO:0007669"/>
    <property type="project" value="UniProtKB-KW"/>
</dbReference>
<dbReference type="NCBIfam" id="TIGR03438">
    <property type="entry name" value="egtD_ergothio"/>
    <property type="match status" value="1"/>
</dbReference>
<dbReference type="AlphaFoldDB" id="A0A0R0A8T6"/>
<dbReference type="SUPFAM" id="SSF53335">
    <property type="entry name" value="S-adenosyl-L-methionine-dependent methyltransferases"/>
    <property type="match status" value="1"/>
</dbReference>
<evidence type="ECO:0000256" key="1">
    <source>
        <dbReference type="ARBA" id="ARBA00022603"/>
    </source>
</evidence>
<dbReference type="PANTHER" id="PTHR43397:SF1">
    <property type="entry name" value="ERGOTHIONEINE BIOSYNTHESIS PROTEIN 1"/>
    <property type="match status" value="1"/>
</dbReference>
<evidence type="ECO:0000256" key="2">
    <source>
        <dbReference type="ARBA" id="ARBA00022679"/>
    </source>
</evidence>
<dbReference type="EMBL" id="LLXS01000026">
    <property type="protein sequence ID" value="KRG41472.1"/>
    <property type="molecule type" value="Genomic_DNA"/>
</dbReference>
<evidence type="ECO:0000313" key="4">
    <source>
        <dbReference type="EMBL" id="KRG41472.1"/>
    </source>
</evidence>
<protein>
    <submittedName>
        <fullName evidence="4">Dimethylhistidine N-methyltransferase</fullName>
    </submittedName>
</protein>
<keyword evidence="5" id="KW-1185">Reference proteome</keyword>
<dbReference type="Pfam" id="PF10017">
    <property type="entry name" value="Methyltransf_33"/>
    <property type="match status" value="1"/>
</dbReference>
<name>A0A0R0A8T6_9GAMM</name>
<evidence type="ECO:0000313" key="5">
    <source>
        <dbReference type="Proteomes" id="UP000050836"/>
    </source>
</evidence>
<dbReference type="PANTHER" id="PTHR43397">
    <property type="entry name" value="ERGOTHIONEINE BIOSYNTHESIS PROTEIN 1"/>
    <property type="match status" value="1"/>
</dbReference>
<dbReference type="InterPro" id="IPR035094">
    <property type="entry name" value="EgtD"/>
</dbReference>
<comment type="caution">
    <text evidence="4">The sequence shown here is derived from an EMBL/GenBank/DDBJ whole genome shotgun (WGS) entry which is preliminary data.</text>
</comment>
<keyword evidence="2 4" id="KW-0808">Transferase</keyword>
<gene>
    <name evidence="4" type="ORF">ARC78_11020</name>
</gene>
<dbReference type="InterPro" id="IPR029063">
    <property type="entry name" value="SAM-dependent_MTases_sf"/>
</dbReference>
<accession>A0A0R0A8T6</accession>
<dbReference type="PIRSF" id="PIRSF018005">
    <property type="entry name" value="UCP018005"/>
    <property type="match status" value="1"/>
</dbReference>